<comment type="caution">
    <text evidence="3">The sequence shown here is derived from an EMBL/GenBank/DDBJ whole genome shotgun (WGS) entry which is preliminary data.</text>
</comment>
<dbReference type="Pfam" id="PF22802">
    <property type="entry name" value="RsiG"/>
    <property type="match status" value="2"/>
</dbReference>
<dbReference type="Proteomes" id="UP000675781">
    <property type="component" value="Unassembled WGS sequence"/>
</dbReference>
<protein>
    <submittedName>
        <fullName evidence="3">Aerial mycelium formation protein</fullName>
    </submittedName>
</protein>
<keyword evidence="4" id="KW-1185">Reference proteome</keyword>
<dbReference type="InterPro" id="IPR055209">
    <property type="entry name" value="RsiG-like_dom"/>
</dbReference>
<evidence type="ECO:0000256" key="1">
    <source>
        <dbReference type="SAM" id="Coils"/>
    </source>
</evidence>
<feature type="domain" description="RsiG-like" evidence="2">
    <location>
        <begin position="18"/>
        <end position="78"/>
    </location>
</feature>
<dbReference type="RefSeq" id="WP_212528096.1">
    <property type="nucleotide sequence ID" value="NZ_JAGSOG010000034.1"/>
</dbReference>
<evidence type="ECO:0000259" key="2">
    <source>
        <dbReference type="Pfam" id="PF22802"/>
    </source>
</evidence>
<proteinExistence type="predicted"/>
<reference evidence="3" key="1">
    <citation type="submission" date="2021-04" db="EMBL/GenBank/DDBJ databases">
        <title>Genome based classification of Actinospica acidithermotolerans sp. nov., an actinobacterium isolated from an Indonesian hot spring.</title>
        <authorList>
            <person name="Kusuma A.B."/>
            <person name="Putra K.E."/>
            <person name="Nafisah S."/>
            <person name="Loh J."/>
            <person name="Nouioui I."/>
            <person name="Goodfellow M."/>
        </authorList>
    </citation>
    <scope>NUCLEOTIDE SEQUENCE</scope>
    <source>
        <strain evidence="3">CSCA 57</strain>
    </source>
</reference>
<feature type="coiled-coil region" evidence="1">
    <location>
        <begin position="126"/>
        <end position="175"/>
    </location>
</feature>
<name>A0A941IR48_9ACTN</name>
<organism evidence="3 4">
    <name type="scientific">Actinospica durhamensis</name>
    <dbReference type="NCBI Taxonomy" id="1508375"/>
    <lineage>
        <taxon>Bacteria</taxon>
        <taxon>Bacillati</taxon>
        <taxon>Actinomycetota</taxon>
        <taxon>Actinomycetes</taxon>
        <taxon>Catenulisporales</taxon>
        <taxon>Actinospicaceae</taxon>
        <taxon>Actinospica</taxon>
    </lineage>
</organism>
<dbReference type="InterPro" id="IPR049575">
    <property type="entry name" value="RsiG-like"/>
</dbReference>
<sequence>MTAHTERRLDRVLSADLDLRGLVTAQLRAARAEAIAEEADLSYLRRLLHGRIDIIAAELTARADGDSSPLIGRLIEILADHSAPRHVSARYQPIDPGRVGEYRLAMEASLGDLDVPDLASCPAVRLHEVADRLSRHEREISALRRTVQQVVDAYAAELARRYREGEATVDELLAE</sequence>
<keyword evidence="1" id="KW-0175">Coiled coil</keyword>
<evidence type="ECO:0000313" key="3">
    <source>
        <dbReference type="EMBL" id="MBR7833578.1"/>
    </source>
</evidence>
<feature type="domain" description="RsiG-like" evidence="2">
    <location>
        <begin position="115"/>
        <end position="173"/>
    </location>
</feature>
<evidence type="ECO:0000313" key="4">
    <source>
        <dbReference type="Proteomes" id="UP000675781"/>
    </source>
</evidence>
<gene>
    <name evidence="3" type="ORF">KDL01_09895</name>
</gene>
<dbReference type="AlphaFoldDB" id="A0A941IR48"/>
<dbReference type="CDD" id="cd21107">
    <property type="entry name" value="RsiG"/>
    <property type="match status" value="1"/>
</dbReference>
<dbReference type="EMBL" id="JAGSOG010000034">
    <property type="protein sequence ID" value="MBR7833578.1"/>
    <property type="molecule type" value="Genomic_DNA"/>
</dbReference>
<accession>A0A941IR48</accession>